<evidence type="ECO:0000313" key="2">
    <source>
        <dbReference type="EMBL" id="EKF19397.1"/>
    </source>
</evidence>
<dbReference type="GO" id="GO:0042910">
    <property type="term" value="F:xenobiotic transmembrane transporter activity"/>
    <property type="evidence" value="ECO:0007669"/>
    <property type="project" value="TreeGrafter"/>
</dbReference>
<dbReference type="InterPro" id="IPR027463">
    <property type="entry name" value="AcrB_DN_DC_subdom"/>
</dbReference>
<dbReference type="Pfam" id="PF00873">
    <property type="entry name" value="ACR_tran"/>
    <property type="match status" value="1"/>
</dbReference>
<dbReference type="PANTHER" id="PTHR32063">
    <property type="match status" value="1"/>
</dbReference>
<feature type="transmembrane region" description="Helical" evidence="1">
    <location>
        <begin position="471"/>
        <end position="493"/>
    </location>
</feature>
<dbReference type="STRING" id="391937.NA2_07894"/>
<feature type="transmembrane region" description="Helical" evidence="1">
    <location>
        <begin position="396"/>
        <end position="417"/>
    </location>
</feature>
<dbReference type="SUPFAM" id="SSF82693">
    <property type="entry name" value="Multidrug efflux transporter AcrB pore domain, PN1, PN2, PC1 and PC2 subdomains"/>
    <property type="match status" value="2"/>
</dbReference>
<dbReference type="Proteomes" id="UP000006786">
    <property type="component" value="Unassembled WGS sequence"/>
</dbReference>
<name>K2MPZ3_9HYPH</name>
<feature type="transmembrane region" description="Helical" evidence="1">
    <location>
        <begin position="342"/>
        <end position="361"/>
    </location>
</feature>
<dbReference type="PATRIC" id="fig|391937.3.peg.1622"/>
<dbReference type="Gene3D" id="3.30.70.1320">
    <property type="entry name" value="Multidrug efflux transporter AcrB pore domain like"/>
    <property type="match status" value="1"/>
</dbReference>
<dbReference type="RefSeq" id="WP_008596051.1">
    <property type="nucleotide sequence ID" value="NZ_AMRM01000007.1"/>
</dbReference>
<dbReference type="GO" id="GO:0005886">
    <property type="term" value="C:plasma membrane"/>
    <property type="evidence" value="ECO:0007669"/>
    <property type="project" value="TreeGrafter"/>
</dbReference>
<dbReference type="InterPro" id="IPR001036">
    <property type="entry name" value="Acrflvin-R"/>
</dbReference>
<keyword evidence="1" id="KW-0472">Membrane</keyword>
<dbReference type="Gene3D" id="3.30.70.1440">
    <property type="entry name" value="Multidrug efflux transporter AcrB pore domain"/>
    <property type="match status" value="1"/>
</dbReference>
<dbReference type="OrthoDB" id="9807350at2"/>
<dbReference type="SUPFAM" id="SSF82714">
    <property type="entry name" value="Multidrug efflux transporter AcrB TolC docking domain, DN and DC subdomains"/>
    <property type="match status" value="1"/>
</dbReference>
<feature type="transmembrane region" description="Helical" evidence="1">
    <location>
        <begin position="940"/>
        <end position="965"/>
    </location>
</feature>
<protein>
    <submittedName>
        <fullName evidence="2">Acriflavin resistance protein</fullName>
    </submittedName>
</protein>
<feature type="transmembrane region" description="Helical" evidence="1">
    <location>
        <begin position="366"/>
        <end position="384"/>
    </location>
</feature>
<dbReference type="PROSITE" id="PS51257">
    <property type="entry name" value="PROKAR_LIPOPROTEIN"/>
    <property type="match status" value="1"/>
</dbReference>
<gene>
    <name evidence="2" type="ORF">NA2_07894</name>
</gene>
<dbReference type="Gene3D" id="1.20.1640.10">
    <property type="entry name" value="Multidrug efflux transporter AcrB transmembrane domain"/>
    <property type="match status" value="2"/>
</dbReference>
<evidence type="ECO:0000313" key="3">
    <source>
        <dbReference type="Proteomes" id="UP000006786"/>
    </source>
</evidence>
<sequence>MTYRSPVGFFLLNPTLALVLLAACIIGGVIATFGMVRENYPDLAIPQAVIATEWPGASPEQMEKEVTKPIEDAVRALPRLKFYESSSGNSLSLVILQFEADVPIPFAMQELRARMSEAESRFPAGVKKPDIQQVSVNDMPVASFVLSGNVSEETLNSHADTLKRKLEELPGVRAVRLQGARPRAVHVRLDTGQLATLGISATTIRERVRMANRDLTWGDVETDTATRPLYLAGRATSVDDLKAIRIATRDDGTVLRLADVADVFIGLSQQDGTTRTSTGGAAFRHAISLSVLKRPGNDTVATIDAVSRQIDRITGAADWPRAMEVSILSDEREVIRNSFRDVTTNLIQGACAVFLVLLVALSWREAVVAALAMPVALLGALLAIDQLGYTLNTLTILGMVIALGLLVDVFILVMEGMHEGLHLKGLSFNDAALATVKAYLMPAIAGQATTILAMAPLMLMGGIDGTFIRLIPVTAIACLVASLAVAFLIAIPLSRFVLSHRTRPAATPADRATLYLAARVEAWLRSGPLGSRMRAGATVGLALLGFLAAGLLADSLPSILYPKEDRRTLGITLSLAPDATLDDAERVAVKAGEALRDLPYLASVTTHAAEKSPFALHTIDEYLLPLYGYPMTGISVLFKPKNDRDIAAYDALPEIRGRLAGALADEPGLRVLLSPDLGGATSADPVQIRLTGDDPERLRALSQSIRRALAAVSGVTDIRDTIGPFRTETRFTLEPDVLAMHRLSEAEVLQQVRFALTTDKIDTFQMAGTEPDLDIQMGASHASRLGALGGPRAPHELDTVWVVADDGTALSLPLLATPSAVAVPDIYLHNGGRRTNTVKARLDQGMTATEVAERLAPLVAELRETLPPGYDISFAGEIAATEEAFGRTQTSLALAGLLVAAILILLFGSFLQPLIIMAMVPVALTGTLAGFYVLSIPMSFPAMIGIIALVGIVVNDAIVMVEVINERLREGRTVRDAAALGAADRLRPILTTSLTTIAGLLPLAFSAPAWYPLCMAIILGLAVATLLVPLIVPCLYILLTSSRREEKSVADPLASPKAP</sequence>
<dbReference type="PANTHER" id="PTHR32063:SF0">
    <property type="entry name" value="SWARMING MOTILITY PROTEIN SWRC"/>
    <property type="match status" value="1"/>
</dbReference>
<organism evidence="2 3">
    <name type="scientific">Nitratireductor pacificus pht-3B</name>
    <dbReference type="NCBI Taxonomy" id="391937"/>
    <lineage>
        <taxon>Bacteria</taxon>
        <taxon>Pseudomonadati</taxon>
        <taxon>Pseudomonadota</taxon>
        <taxon>Alphaproteobacteria</taxon>
        <taxon>Hyphomicrobiales</taxon>
        <taxon>Phyllobacteriaceae</taxon>
        <taxon>Nitratireductor</taxon>
    </lineage>
</organism>
<dbReference type="PRINTS" id="PR00702">
    <property type="entry name" value="ACRIFLAVINRP"/>
</dbReference>
<feature type="transmembrane region" description="Helical" evidence="1">
    <location>
        <begin position="438"/>
        <end position="459"/>
    </location>
</feature>
<evidence type="ECO:0000256" key="1">
    <source>
        <dbReference type="SAM" id="Phobius"/>
    </source>
</evidence>
<dbReference type="eggNOG" id="COG0841">
    <property type="taxonomic scope" value="Bacteria"/>
</dbReference>
<dbReference type="EMBL" id="AMRM01000007">
    <property type="protein sequence ID" value="EKF19397.1"/>
    <property type="molecule type" value="Genomic_DNA"/>
</dbReference>
<dbReference type="Gene3D" id="3.30.70.1430">
    <property type="entry name" value="Multidrug efflux transporter AcrB pore domain"/>
    <property type="match status" value="2"/>
</dbReference>
<feature type="transmembrane region" description="Helical" evidence="1">
    <location>
        <begin position="535"/>
        <end position="553"/>
    </location>
</feature>
<comment type="caution">
    <text evidence="2">The sequence shown here is derived from an EMBL/GenBank/DDBJ whole genome shotgun (WGS) entry which is preliminary data.</text>
</comment>
<keyword evidence="3" id="KW-1185">Reference proteome</keyword>
<feature type="transmembrane region" description="Helical" evidence="1">
    <location>
        <begin position="890"/>
        <end position="907"/>
    </location>
</feature>
<keyword evidence="1" id="KW-0812">Transmembrane</keyword>
<dbReference type="AlphaFoldDB" id="K2MPZ3"/>
<proteinExistence type="predicted"/>
<feature type="transmembrane region" description="Helical" evidence="1">
    <location>
        <begin position="1010"/>
        <end position="1039"/>
    </location>
</feature>
<reference evidence="2 3" key="1">
    <citation type="journal article" date="2012" name="J. Bacteriol.">
        <title>Genome Sequence of Nitratireductor pacificus Type Strain pht-3B.</title>
        <authorList>
            <person name="Lai Q."/>
            <person name="Li G."/>
            <person name="Shao Z."/>
        </authorList>
    </citation>
    <scope>NUCLEOTIDE SEQUENCE [LARGE SCALE GENOMIC DNA]</scope>
    <source>
        <strain evidence="3">pht-3B</strain>
    </source>
</reference>
<dbReference type="Gene3D" id="3.30.2090.10">
    <property type="entry name" value="Multidrug efflux transporter AcrB TolC docking domain, DN and DC subdomains"/>
    <property type="match status" value="2"/>
</dbReference>
<dbReference type="SUPFAM" id="SSF82866">
    <property type="entry name" value="Multidrug efflux transporter AcrB transmembrane domain"/>
    <property type="match status" value="2"/>
</dbReference>
<accession>K2MPZ3</accession>
<keyword evidence="1" id="KW-1133">Transmembrane helix</keyword>
<feature type="transmembrane region" description="Helical" evidence="1">
    <location>
        <begin position="986"/>
        <end position="1004"/>
    </location>
</feature>